<dbReference type="Pfam" id="PF14067">
    <property type="entry name" value="LssY_C"/>
    <property type="match status" value="1"/>
</dbReference>
<evidence type="ECO:0000313" key="4">
    <source>
        <dbReference type="Proteomes" id="UP000189796"/>
    </source>
</evidence>
<organism evidence="3 4">
    <name type="scientific">Bradyrhizobium erythrophlei</name>
    <dbReference type="NCBI Taxonomy" id="1437360"/>
    <lineage>
        <taxon>Bacteria</taxon>
        <taxon>Pseudomonadati</taxon>
        <taxon>Pseudomonadota</taxon>
        <taxon>Alphaproteobacteria</taxon>
        <taxon>Hyphomicrobiales</taxon>
        <taxon>Nitrobacteraceae</taxon>
        <taxon>Bradyrhizobium</taxon>
    </lineage>
</organism>
<protein>
    <submittedName>
        <fullName evidence="3">LssY C-terminus</fullName>
    </submittedName>
</protein>
<evidence type="ECO:0000256" key="1">
    <source>
        <dbReference type="SAM" id="SignalP"/>
    </source>
</evidence>
<evidence type="ECO:0000313" key="3">
    <source>
        <dbReference type="EMBL" id="SHG57845.1"/>
    </source>
</evidence>
<proteinExistence type="predicted"/>
<accession>A0A1M5KYP8</accession>
<dbReference type="Proteomes" id="UP000189796">
    <property type="component" value="Chromosome I"/>
</dbReference>
<feature type="chain" id="PRO_5012093028" evidence="1">
    <location>
        <begin position="28"/>
        <end position="433"/>
    </location>
</feature>
<keyword evidence="1" id="KW-0732">Signal</keyword>
<dbReference type="InterPro" id="IPR025902">
    <property type="entry name" value="LssY-like-C_dom"/>
</dbReference>
<evidence type="ECO:0000259" key="2">
    <source>
        <dbReference type="Pfam" id="PF14067"/>
    </source>
</evidence>
<dbReference type="OrthoDB" id="3725455at2"/>
<dbReference type="EMBL" id="LT670817">
    <property type="protein sequence ID" value="SHG57845.1"/>
    <property type="molecule type" value="Genomic_DNA"/>
</dbReference>
<dbReference type="AlphaFoldDB" id="A0A1M5KYP8"/>
<name>A0A1M5KYP8_9BRAD</name>
<dbReference type="RefSeq" id="WP_079601083.1">
    <property type="nucleotide sequence ID" value="NZ_LT670817.1"/>
</dbReference>
<gene>
    <name evidence="3" type="ORF">SAMN05443248_2026</name>
</gene>
<reference evidence="3 4" key="1">
    <citation type="submission" date="2016-11" db="EMBL/GenBank/DDBJ databases">
        <authorList>
            <person name="Jaros S."/>
            <person name="Januszkiewicz K."/>
            <person name="Wedrychowicz H."/>
        </authorList>
    </citation>
    <scope>NUCLEOTIDE SEQUENCE [LARGE SCALE GENOMIC DNA]</scope>
    <source>
        <strain evidence="3 4">GAS138</strain>
    </source>
</reference>
<sequence length="433" mass="48547">MTKNWRGPFITVVLLALFAAFNRSSGADPDLTAEQPFMSRAEVRQQGAVTVRAAVLTDDESERYFGASLADHGIQVVWLSVDNASDLRLRFLPIVTDPNYFSAPEVERLLRVWWWSGSTNASIAAVAARTPVPDVIPQKQTAAGFVFTHREGGLKLLEVGFETDRQMLRFRFVLPVGGRSYAIQKTDFGTIYSPGTIEAVDLATLREKLAQLRCCTTNKAANTNGDPLNIVVVGRGIDALFAFIERGWRLDEPFDLHSVYRTIRAFLFGSEYFNAPVSPLYVFGRQQDVALQKARDTVSLRNHLRLWLAPFTIDGLQVWVGQISRDIGIKLTTQSWYLTTHVISPEVDQDRFYLMQDLFLSGAVSRFGFVRGVGASSMPDPRVNLTGEHYLTDGLRLVLFLNEPRRAFDQIDFLDWERVDPVKRPLPLGVSGG</sequence>
<feature type="signal peptide" evidence="1">
    <location>
        <begin position="1"/>
        <end position="27"/>
    </location>
</feature>
<feature type="domain" description="LssY-like C-terminal" evidence="2">
    <location>
        <begin position="217"/>
        <end position="394"/>
    </location>
</feature>